<feature type="active site" evidence="16">
    <location>
        <position position="294"/>
    </location>
</feature>
<feature type="active site" evidence="16">
    <location>
        <position position="174"/>
    </location>
</feature>
<keyword evidence="10 16" id="KW-0133">Cell shape</keyword>
<evidence type="ECO:0000256" key="2">
    <source>
        <dbReference type="ARBA" id="ARBA00003921"/>
    </source>
</evidence>
<comment type="subcellular location">
    <subcellularLocation>
        <location evidence="3 16">Cytoplasm</location>
    </subcellularLocation>
</comment>
<feature type="active site" description="Proton donor" evidence="16">
    <location>
        <position position="224"/>
    </location>
</feature>
<dbReference type="InterPro" id="IPR011601">
    <property type="entry name" value="MurB_C"/>
</dbReference>
<keyword evidence="7 16" id="KW-0285">Flavoprotein</keyword>
<dbReference type="InterPro" id="IPR016167">
    <property type="entry name" value="FAD-bd_PCMH_sub1"/>
</dbReference>
<dbReference type="InterPro" id="IPR003170">
    <property type="entry name" value="MurB"/>
</dbReference>
<dbReference type="GO" id="GO:0009252">
    <property type="term" value="P:peptidoglycan biosynthetic process"/>
    <property type="evidence" value="ECO:0007669"/>
    <property type="project" value="UniProtKB-UniRule"/>
</dbReference>
<evidence type="ECO:0000313" key="18">
    <source>
        <dbReference type="EMBL" id="MCR2803697.1"/>
    </source>
</evidence>
<evidence type="ECO:0000256" key="5">
    <source>
        <dbReference type="ARBA" id="ARBA00022490"/>
    </source>
</evidence>
<dbReference type="Pfam" id="PF02873">
    <property type="entry name" value="MurB_C"/>
    <property type="match status" value="1"/>
</dbReference>
<dbReference type="RefSeq" id="WP_257444218.1">
    <property type="nucleotide sequence ID" value="NZ_JANIPJ010000004.1"/>
</dbReference>
<dbReference type="InterPro" id="IPR036318">
    <property type="entry name" value="FAD-bd_PCMH-like_sf"/>
</dbReference>
<evidence type="ECO:0000256" key="10">
    <source>
        <dbReference type="ARBA" id="ARBA00022960"/>
    </source>
</evidence>
<dbReference type="Gene3D" id="3.30.465.10">
    <property type="match status" value="1"/>
</dbReference>
<sequence length="301" mass="32501">MKALIAELEKARLGELLPNEPLSKHTTWKIGGPADLVILPSGKEELIAIVKLLHKHGVAWTNLGRGSNMLVGDKGIRGVVIKPAGGLDYVRFEGTTAIAGASYSFIKLSVMAGRQGLTGLEFASGIPGTVGGAVYMNAGAHGSDVSRIFKYADIVLETGELVRYEEKDMRFGYRHSVLHEMKGLVVEAAFELEEGDRMEIASTLATYKERRLRTQPLQLACAGSVFRNPQGDFAARLIQEAGLKGYTVGGAQVSELHANFIINTGQATAKDVLALMTHIQSTVEERFGVKLVPEVLVEGER</sequence>
<evidence type="ECO:0000256" key="9">
    <source>
        <dbReference type="ARBA" id="ARBA00022857"/>
    </source>
</evidence>
<evidence type="ECO:0000256" key="13">
    <source>
        <dbReference type="ARBA" id="ARBA00023306"/>
    </source>
</evidence>
<evidence type="ECO:0000256" key="7">
    <source>
        <dbReference type="ARBA" id="ARBA00022630"/>
    </source>
</evidence>
<comment type="similarity">
    <text evidence="16">Belongs to the MurB family.</text>
</comment>
<dbReference type="EC" id="1.3.1.98" evidence="16"/>
<evidence type="ECO:0000256" key="3">
    <source>
        <dbReference type="ARBA" id="ARBA00004496"/>
    </source>
</evidence>
<dbReference type="SUPFAM" id="SSF56176">
    <property type="entry name" value="FAD-binding/transporter-associated domain-like"/>
    <property type="match status" value="1"/>
</dbReference>
<dbReference type="GO" id="GO:0005829">
    <property type="term" value="C:cytosol"/>
    <property type="evidence" value="ECO:0007669"/>
    <property type="project" value="TreeGrafter"/>
</dbReference>
<dbReference type="AlphaFoldDB" id="A0A9X2MTY0"/>
<evidence type="ECO:0000256" key="15">
    <source>
        <dbReference type="ARBA" id="ARBA00048914"/>
    </source>
</evidence>
<dbReference type="Gene3D" id="3.30.43.10">
    <property type="entry name" value="Uridine Diphospho-n-acetylenolpyruvylglucosamine Reductase, domain 2"/>
    <property type="match status" value="1"/>
</dbReference>
<comment type="cofactor">
    <cofactor evidence="1 16">
        <name>FAD</name>
        <dbReference type="ChEBI" id="CHEBI:57692"/>
    </cofactor>
</comment>
<dbReference type="Pfam" id="PF01565">
    <property type="entry name" value="FAD_binding_4"/>
    <property type="match status" value="1"/>
</dbReference>
<dbReference type="GO" id="GO:0008762">
    <property type="term" value="F:UDP-N-acetylmuramate dehydrogenase activity"/>
    <property type="evidence" value="ECO:0007669"/>
    <property type="project" value="UniProtKB-UniRule"/>
</dbReference>
<evidence type="ECO:0000313" key="19">
    <source>
        <dbReference type="Proteomes" id="UP001141950"/>
    </source>
</evidence>
<dbReference type="NCBIfam" id="NF010480">
    <property type="entry name" value="PRK13905.1"/>
    <property type="match status" value="1"/>
</dbReference>
<dbReference type="GO" id="GO:0051301">
    <property type="term" value="P:cell division"/>
    <property type="evidence" value="ECO:0007669"/>
    <property type="project" value="UniProtKB-KW"/>
</dbReference>
<evidence type="ECO:0000256" key="16">
    <source>
        <dbReference type="HAMAP-Rule" id="MF_00037"/>
    </source>
</evidence>
<dbReference type="GO" id="GO:0008360">
    <property type="term" value="P:regulation of cell shape"/>
    <property type="evidence" value="ECO:0007669"/>
    <property type="project" value="UniProtKB-KW"/>
</dbReference>
<dbReference type="PROSITE" id="PS51387">
    <property type="entry name" value="FAD_PCMH"/>
    <property type="match status" value="1"/>
</dbReference>
<keyword evidence="5 16" id="KW-0963">Cytoplasm</keyword>
<evidence type="ECO:0000256" key="8">
    <source>
        <dbReference type="ARBA" id="ARBA00022827"/>
    </source>
</evidence>
<dbReference type="InterPro" id="IPR006094">
    <property type="entry name" value="Oxid_FAD_bind_N"/>
</dbReference>
<dbReference type="PANTHER" id="PTHR21071:SF5">
    <property type="entry name" value="UDP-N-ACETYLENOLPYRUVOYLGLUCOSAMINE REDUCTASE"/>
    <property type="match status" value="1"/>
</dbReference>
<accession>A0A9X2MTY0</accession>
<proteinExistence type="inferred from homology"/>
<dbReference type="EMBL" id="JANIPJ010000004">
    <property type="protein sequence ID" value="MCR2803697.1"/>
    <property type="molecule type" value="Genomic_DNA"/>
</dbReference>
<keyword evidence="8 16" id="KW-0274">FAD</keyword>
<evidence type="ECO:0000256" key="4">
    <source>
        <dbReference type="ARBA" id="ARBA00004752"/>
    </source>
</evidence>
<dbReference type="SUPFAM" id="SSF56194">
    <property type="entry name" value="Uridine diphospho-N-Acetylenolpyruvylglucosamine reductase, MurB, C-terminal domain"/>
    <property type="match status" value="1"/>
</dbReference>
<comment type="caution">
    <text evidence="18">The sequence shown here is derived from an EMBL/GenBank/DDBJ whole genome shotgun (WGS) entry which is preliminary data.</text>
</comment>
<name>A0A9X2MTY0_9BACL</name>
<comment type="pathway">
    <text evidence="4 16">Cell wall biogenesis; peptidoglycan biosynthesis.</text>
</comment>
<evidence type="ECO:0000256" key="1">
    <source>
        <dbReference type="ARBA" id="ARBA00001974"/>
    </source>
</evidence>
<keyword evidence="12 16" id="KW-0560">Oxidoreductase</keyword>
<evidence type="ECO:0000256" key="11">
    <source>
        <dbReference type="ARBA" id="ARBA00022984"/>
    </source>
</evidence>
<dbReference type="InterPro" id="IPR016169">
    <property type="entry name" value="FAD-bd_PCMH_sub2"/>
</dbReference>
<evidence type="ECO:0000256" key="12">
    <source>
        <dbReference type="ARBA" id="ARBA00023002"/>
    </source>
</evidence>
<keyword evidence="6 16" id="KW-0132">Cell division</keyword>
<keyword evidence="19" id="KW-1185">Reference proteome</keyword>
<dbReference type="HAMAP" id="MF_00037">
    <property type="entry name" value="MurB"/>
    <property type="match status" value="1"/>
</dbReference>
<evidence type="ECO:0000259" key="17">
    <source>
        <dbReference type="PROSITE" id="PS51387"/>
    </source>
</evidence>
<evidence type="ECO:0000256" key="6">
    <source>
        <dbReference type="ARBA" id="ARBA00022618"/>
    </source>
</evidence>
<dbReference type="InterPro" id="IPR036635">
    <property type="entry name" value="MurB_C_sf"/>
</dbReference>
<comment type="catalytic activity">
    <reaction evidence="15 16">
        <text>UDP-N-acetyl-alpha-D-muramate + NADP(+) = UDP-N-acetyl-3-O-(1-carboxyvinyl)-alpha-D-glucosamine + NADPH + H(+)</text>
        <dbReference type="Rhea" id="RHEA:12248"/>
        <dbReference type="ChEBI" id="CHEBI:15378"/>
        <dbReference type="ChEBI" id="CHEBI:57783"/>
        <dbReference type="ChEBI" id="CHEBI:58349"/>
        <dbReference type="ChEBI" id="CHEBI:68483"/>
        <dbReference type="ChEBI" id="CHEBI:70757"/>
        <dbReference type="EC" id="1.3.1.98"/>
    </reaction>
</comment>
<gene>
    <name evidence="16 18" type="primary">murB</name>
    <name evidence="18" type="ORF">NQZ67_07350</name>
</gene>
<dbReference type="NCBIfam" id="TIGR00179">
    <property type="entry name" value="murB"/>
    <property type="match status" value="1"/>
</dbReference>
<keyword evidence="14 16" id="KW-0961">Cell wall biogenesis/degradation</keyword>
<feature type="domain" description="FAD-binding PCMH-type" evidence="17">
    <location>
        <begin position="30"/>
        <end position="195"/>
    </location>
</feature>
<evidence type="ECO:0000256" key="14">
    <source>
        <dbReference type="ARBA" id="ARBA00023316"/>
    </source>
</evidence>
<keyword evidence="9 16" id="KW-0521">NADP</keyword>
<protein>
    <recommendedName>
        <fullName evidence="16">UDP-N-acetylenolpyruvoylglucosamine reductase</fullName>
        <ecNumber evidence="16">1.3.1.98</ecNumber>
    </recommendedName>
    <alternativeName>
        <fullName evidence="16">UDP-N-acetylmuramate dehydrogenase</fullName>
    </alternativeName>
</protein>
<dbReference type="PANTHER" id="PTHR21071">
    <property type="entry name" value="UDP-N-ACETYLENOLPYRUVOYLGLUCOSAMINE REDUCTASE"/>
    <property type="match status" value="1"/>
</dbReference>
<dbReference type="GO" id="GO:0071949">
    <property type="term" value="F:FAD binding"/>
    <property type="evidence" value="ECO:0007669"/>
    <property type="project" value="InterPro"/>
</dbReference>
<dbReference type="Proteomes" id="UP001141950">
    <property type="component" value="Unassembled WGS sequence"/>
</dbReference>
<dbReference type="InterPro" id="IPR016166">
    <property type="entry name" value="FAD-bd_PCMH"/>
</dbReference>
<reference evidence="18" key="1">
    <citation type="submission" date="2022-08" db="EMBL/GenBank/DDBJ databases">
        <title>The genomic sequence of strain Paenibacillus sp. SCIV0701.</title>
        <authorList>
            <person name="Zhao H."/>
        </authorList>
    </citation>
    <scope>NUCLEOTIDE SEQUENCE</scope>
    <source>
        <strain evidence="18">SCIV0701</strain>
    </source>
</reference>
<keyword evidence="11 16" id="KW-0573">Peptidoglycan synthesis</keyword>
<organism evidence="18 19">
    <name type="scientific">Paenibacillus soyae</name>
    <dbReference type="NCBI Taxonomy" id="2969249"/>
    <lineage>
        <taxon>Bacteria</taxon>
        <taxon>Bacillati</taxon>
        <taxon>Bacillota</taxon>
        <taxon>Bacilli</taxon>
        <taxon>Bacillales</taxon>
        <taxon>Paenibacillaceae</taxon>
        <taxon>Paenibacillus</taxon>
    </lineage>
</organism>
<dbReference type="GO" id="GO:0071555">
    <property type="term" value="P:cell wall organization"/>
    <property type="evidence" value="ECO:0007669"/>
    <property type="project" value="UniProtKB-KW"/>
</dbReference>
<dbReference type="Gene3D" id="3.90.78.10">
    <property type="entry name" value="UDP-N-acetylenolpyruvoylglucosamine reductase, C-terminal domain"/>
    <property type="match status" value="1"/>
</dbReference>
<comment type="function">
    <text evidence="2 16">Cell wall formation.</text>
</comment>
<keyword evidence="13 16" id="KW-0131">Cell cycle</keyword>